<feature type="transmembrane region" description="Helical" evidence="1">
    <location>
        <begin position="48"/>
        <end position="71"/>
    </location>
</feature>
<proteinExistence type="predicted"/>
<reference evidence="2 3" key="1">
    <citation type="journal article" date="2016" name="Nat. Commun.">
        <title>Thousands of microbial genomes shed light on interconnected biogeochemical processes in an aquifer system.</title>
        <authorList>
            <person name="Anantharaman K."/>
            <person name="Brown C.T."/>
            <person name="Hug L.A."/>
            <person name="Sharon I."/>
            <person name="Castelle C.J."/>
            <person name="Probst A.J."/>
            <person name="Thomas B.C."/>
            <person name="Singh A."/>
            <person name="Wilkins M.J."/>
            <person name="Karaoz U."/>
            <person name="Brodie E.L."/>
            <person name="Williams K.H."/>
            <person name="Hubbard S.S."/>
            <person name="Banfield J.F."/>
        </authorList>
    </citation>
    <scope>NUCLEOTIDE SEQUENCE [LARGE SCALE GENOMIC DNA]</scope>
</reference>
<evidence type="ECO:0000313" key="3">
    <source>
        <dbReference type="Proteomes" id="UP000178515"/>
    </source>
</evidence>
<comment type="caution">
    <text evidence="2">The sequence shown here is derived from an EMBL/GenBank/DDBJ whole genome shotgun (WGS) entry which is preliminary data.</text>
</comment>
<organism evidence="2 3">
    <name type="scientific">Candidatus Colwellbacteria bacterium RIFCSPHIGHO2_12_FULL_44_17</name>
    <dbReference type="NCBI Taxonomy" id="1797689"/>
    <lineage>
        <taxon>Bacteria</taxon>
        <taxon>Candidatus Colwelliibacteriota</taxon>
    </lineage>
</organism>
<gene>
    <name evidence="2" type="ORF">A3F24_01275</name>
</gene>
<protein>
    <submittedName>
        <fullName evidence="2">Uncharacterized protein</fullName>
    </submittedName>
</protein>
<dbReference type="Proteomes" id="UP000178515">
    <property type="component" value="Unassembled WGS sequence"/>
</dbReference>
<dbReference type="EMBL" id="MHIX01000034">
    <property type="protein sequence ID" value="OGY58785.1"/>
    <property type="molecule type" value="Genomic_DNA"/>
</dbReference>
<keyword evidence="1" id="KW-0472">Membrane</keyword>
<dbReference type="STRING" id="1797689.A3F24_01275"/>
<sequence length="163" mass="18395">MEPILKTIRELRAIQPSDEFRTRTRLLFTTSSRMGIFTYPRLSFLQTFHVAAALTATALLVTAVFGGSHYLKQAFIPKTFVGLNNSELLTEANLLQNDIDINLQEADYYTKDSRRTVAAALQEAFVTSPGHLNASVIEREMRAFTIEDPTNEEINRLLEQATL</sequence>
<accession>A0A1G1Z2C0</accession>
<keyword evidence="1" id="KW-1133">Transmembrane helix</keyword>
<keyword evidence="1" id="KW-0812">Transmembrane</keyword>
<evidence type="ECO:0000256" key="1">
    <source>
        <dbReference type="SAM" id="Phobius"/>
    </source>
</evidence>
<evidence type="ECO:0000313" key="2">
    <source>
        <dbReference type="EMBL" id="OGY58785.1"/>
    </source>
</evidence>
<dbReference type="AlphaFoldDB" id="A0A1G1Z2C0"/>
<name>A0A1G1Z2C0_9BACT</name>